<sequence length="310" mass="34291">MTGTTIVTQTTPLADRAAEFGEWQRRMSEAVAEAPGFLRQAVIPPHPPTQVDWVILQHFADRDAAIAWLRSPLRAARLAEAQPLIEGRDDVHLVAGEVRGEPPAPVSLVVSTRLKPGQEAAFHAWERRMAAAQARAPGFQGYRLEPPIPGFQEDWLAIVTFATDNDLRAWTHSPERARLLAEVDGFTQHFHTRTARTGFQHWFDVGVAAAGPVPAWKQNMLVLLLLYPVVFLFGSFVQAPWLMDRLGLSFPVALFLGNLASVLLLNLLVPRASRGFAWWLGASRRPVTLIGAGLLLALYGAMILAFTRLF</sequence>
<dbReference type="InterPro" id="IPR011008">
    <property type="entry name" value="Dimeric_a/b-barrel"/>
</dbReference>
<keyword evidence="1" id="KW-0812">Transmembrane</keyword>
<feature type="transmembrane region" description="Helical" evidence="1">
    <location>
        <begin position="289"/>
        <end position="309"/>
    </location>
</feature>
<feature type="domain" description="ABM" evidence="2">
    <location>
        <begin position="6"/>
        <end position="72"/>
    </location>
</feature>
<keyword evidence="4" id="KW-1185">Reference proteome</keyword>
<dbReference type="InterPro" id="IPR038762">
    <property type="entry name" value="ABM_predict"/>
</dbReference>
<gene>
    <name evidence="3" type="ORF">JMJ56_02255</name>
</gene>
<organism evidence="3 4">
    <name type="scientific">Belnapia arida</name>
    <dbReference type="NCBI Taxonomy" id="2804533"/>
    <lineage>
        <taxon>Bacteria</taxon>
        <taxon>Pseudomonadati</taxon>
        <taxon>Pseudomonadota</taxon>
        <taxon>Alphaproteobacteria</taxon>
        <taxon>Acetobacterales</taxon>
        <taxon>Roseomonadaceae</taxon>
        <taxon>Belnapia</taxon>
    </lineage>
</organism>
<feature type="transmembrane region" description="Helical" evidence="1">
    <location>
        <begin position="248"/>
        <end position="269"/>
    </location>
</feature>
<dbReference type="PANTHER" id="PTHR40057">
    <property type="entry name" value="SLR1162 PROTEIN"/>
    <property type="match status" value="1"/>
</dbReference>
<dbReference type="Pfam" id="PF03992">
    <property type="entry name" value="ABM"/>
    <property type="match status" value="2"/>
</dbReference>
<proteinExistence type="predicted"/>
<evidence type="ECO:0000313" key="4">
    <source>
        <dbReference type="Proteomes" id="UP000660885"/>
    </source>
</evidence>
<evidence type="ECO:0000259" key="2">
    <source>
        <dbReference type="Pfam" id="PF03992"/>
    </source>
</evidence>
<dbReference type="EMBL" id="JAETWB010000001">
    <property type="protein sequence ID" value="MBL6076811.1"/>
    <property type="molecule type" value="Genomic_DNA"/>
</dbReference>
<dbReference type="InterPro" id="IPR007138">
    <property type="entry name" value="ABM_dom"/>
</dbReference>
<evidence type="ECO:0000256" key="1">
    <source>
        <dbReference type="SAM" id="Phobius"/>
    </source>
</evidence>
<dbReference type="RefSeq" id="WP_202829975.1">
    <property type="nucleotide sequence ID" value="NZ_JAETWB010000001.1"/>
</dbReference>
<reference evidence="3 4" key="1">
    <citation type="submission" date="2021-01" db="EMBL/GenBank/DDBJ databases">
        <title>Belnapia mucosa sp. nov. and Belnapia arida sp. nov., isolated from the Tabernas Desert (Almeria, Spain).</title>
        <authorList>
            <person name="Molina-Menor E."/>
            <person name="Vidal-Verdu A."/>
            <person name="Calonge A."/>
            <person name="Satari L."/>
            <person name="Pereto J."/>
            <person name="Porcar M."/>
        </authorList>
    </citation>
    <scope>NUCLEOTIDE SEQUENCE [LARGE SCALE GENOMIC DNA]</scope>
    <source>
        <strain evidence="3 4">T18</strain>
    </source>
</reference>
<protein>
    <recommendedName>
        <fullName evidence="2">ABM domain-containing protein</fullName>
    </recommendedName>
</protein>
<comment type="caution">
    <text evidence="3">The sequence shown here is derived from an EMBL/GenBank/DDBJ whole genome shotgun (WGS) entry which is preliminary data.</text>
</comment>
<dbReference type="SUPFAM" id="SSF54909">
    <property type="entry name" value="Dimeric alpha+beta barrel"/>
    <property type="match status" value="2"/>
</dbReference>
<evidence type="ECO:0000313" key="3">
    <source>
        <dbReference type="EMBL" id="MBL6076811.1"/>
    </source>
</evidence>
<keyword evidence="1" id="KW-0472">Membrane</keyword>
<dbReference type="Proteomes" id="UP000660885">
    <property type="component" value="Unassembled WGS sequence"/>
</dbReference>
<feature type="domain" description="ABM" evidence="2">
    <location>
        <begin position="106"/>
        <end position="176"/>
    </location>
</feature>
<accession>A0ABS1U0H5</accession>
<dbReference type="PANTHER" id="PTHR40057:SF1">
    <property type="entry name" value="SLR1162 PROTEIN"/>
    <property type="match status" value="1"/>
</dbReference>
<dbReference type="Gene3D" id="3.30.70.100">
    <property type="match status" value="2"/>
</dbReference>
<feature type="transmembrane region" description="Helical" evidence="1">
    <location>
        <begin position="221"/>
        <end position="242"/>
    </location>
</feature>
<keyword evidence="1" id="KW-1133">Transmembrane helix</keyword>
<name>A0ABS1U0H5_9PROT</name>